<organism evidence="13 14">
    <name type="scientific">Parathielavia appendiculata</name>
    <dbReference type="NCBI Taxonomy" id="2587402"/>
    <lineage>
        <taxon>Eukaryota</taxon>
        <taxon>Fungi</taxon>
        <taxon>Dikarya</taxon>
        <taxon>Ascomycota</taxon>
        <taxon>Pezizomycotina</taxon>
        <taxon>Sordariomycetes</taxon>
        <taxon>Sordariomycetidae</taxon>
        <taxon>Sordariales</taxon>
        <taxon>Chaetomiaceae</taxon>
        <taxon>Parathielavia</taxon>
    </lineage>
</organism>
<dbReference type="Pfam" id="PF02661">
    <property type="entry name" value="Fic"/>
    <property type="match status" value="1"/>
</dbReference>
<dbReference type="GO" id="GO:0005524">
    <property type="term" value="F:ATP binding"/>
    <property type="evidence" value="ECO:0007669"/>
    <property type="project" value="UniProtKB-KW"/>
</dbReference>
<sequence>MDSHYDTLVRLIYGSIMIESAGSSLDITRQLCTAAFRGQNVTAHISDTDPNHGKHLAKSPASRQPRRGCPHVFESKIFSDGWPWSEELILDTHRILHRGLYNVVGAGEYRTYEVAVKYEKPERCPDMRDMVEHLNSNVAGAERLGRLNPSTLAARYHHQFVNIHPFGDGNGRMSRIILKALLLQLRCVSVFGLDAQERDDYIGIATRASKVFHAEDMEVDFSEHTGHLKLTKFVLANAQRMLV</sequence>
<dbReference type="EMBL" id="MU853256">
    <property type="protein sequence ID" value="KAK4118969.1"/>
    <property type="molecule type" value="Genomic_DNA"/>
</dbReference>
<dbReference type="GO" id="GO:0016020">
    <property type="term" value="C:membrane"/>
    <property type="evidence" value="ECO:0007669"/>
    <property type="project" value="UniProtKB-SubCell"/>
</dbReference>
<evidence type="ECO:0000256" key="3">
    <source>
        <dbReference type="ARBA" id="ARBA00022737"/>
    </source>
</evidence>
<evidence type="ECO:0000256" key="5">
    <source>
        <dbReference type="ARBA" id="ARBA00022803"/>
    </source>
</evidence>
<keyword evidence="2" id="KW-0812">Transmembrane</keyword>
<dbReference type="Gene3D" id="1.10.3290.10">
    <property type="entry name" value="Fido-like domain"/>
    <property type="match status" value="1"/>
</dbReference>
<keyword evidence="3" id="KW-0677">Repeat</keyword>
<evidence type="ECO:0000259" key="12">
    <source>
        <dbReference type="PROSITE" id="PS51459"/>
    </source>
</evidence>
<evidence type="ECO:0000313" key="13">
    <source>
        <dbReference type="EMBL" id="KAK4118969.1"/>
    </source>
</evidence>
<evidence type="ECO:0000256" key="8">
    <source>
        <dbReference type="ARBA" id="ARBA00023136"/>
    </source>
</evidence>
<dbReference type="PROSITE" id="PS51459">
    <property type="entry name" value="FIDO"/>
    <property type="match status" value="1"/>
</dbReference>
<evidence type="ECO:0000313" key="14">
    <source>
        <dbReference type="Proteomes" id="UP001302602"/>
    </source>
</evidence>
<gene>
    <name evidence="13" type="ORF">N657DRAFT_711298</name>
</gene>
<keyword evidence="8" id="KW-0472">Membrane</keyword>
<feature type="active site" evidence="9">
    <location>
        <position position="164"/>
    </location>
</feature>
<feature type="binding site" evidence="10">
    <location>
        <begin position="168"/>
        <end position="175"/>
    </location>
    <ligand>
        <name>ATP</name>
        <dbReference type="ChEBI" id="CHEBI:30616"/>
    </ligand>
</feature>
<keyword evidence="14" id="KW-1185">Reference proteome</keyword>
<evidence type="ECO:0000256" key="1">
    <source>
        <dbReference type="ARBA" id="ARBA00004167"/>
    </source>
</evidence>
<dbReference type="RefSeq" id="XP_062642742.1">
    <property type="nucleotide sequence ID" value="XM_062797437.1"/>
</dbReference>
<evidence type="ECO:0000256" key="2">
    <source>
        <dbReference type="ARBA" id="ARBA00022692"/>
    </source>
</evidence>
<feature type="domain" description="Fido" evidence="12">
    <location>
        <begin position="84"/>
        <end position="224"/>
    </location>
</feature>
<keyword evidence="6 10" id="KW-0067">ATP-binding</keyword>
<comment type="subcellular location">
    <subcellularLocation>
        <location evidence="1">Membrane</location>
        <topology evidence="1">Single-pass membrane protein</topology>
    </subcellularLocation>
</comment>
<dbReference type="InterPro" id="IPR040198">
    <property type="entry name" value="Fido_containing"/>
</dbReference>
<reference evidence="13" key="1">
    <citation type="journal article" date="2023" name="Mol. Phylogenet. Evol.">
        <title>Genome-scale phylogeny and comparative genomics of the fungal order Sordariales.</title>
        <authorList>
            <person name="Hensen N."/>
            <person name="Bonometti L."/>
            <person name="Westerberg I."/>
            <person name="Brannstrom I.O."/>
            <person name="Guillou S."/>
            <person name="Cros-Aarteil S."/>
            <person name="Calhoun S."/>
            <person name="Haridas S."/>
            <person name="Kuo A."/>
            <person name="Mondo S."/>
            <person name="Pangilinan J."/>
            <person name="Riley R."/>
            <person name="LaButti K."/>
            <person name="Andreopoulos B."/>
            <person name="Lipzen A."/>
            <person name="Chen C."/>
            <person name="Yan M."/>
            <person name="Daum C."/>
            <person name="Ng V."/>
            <person name="Clum A."/>
            <person name="Steindorff A."/>
            <person name="Ohm R.A."/>
            <person name="Martin F."/>
            <person name="Silar P."/>
            <person name="Natvig D.O."/>
            <person name="Lalanne C."/>
            <person name="Gautier V."/>
            <person name="Ament-Velasquez S.L."/>
            <person name="Kruys A."/>
            <person name="Hutchinson M.I."/>
            <person name="Powell A.J."/>
            <person name="Barry K."/>
            <person name="Miller A.N."/>
            <person name="Grigoriev I.V."/>
            <person name="Debuchy R."/>
            <person name="Gladieux P."/>
            <person name="Hiltunen Thoren M."/>
            <person name="Johannesson H."/>
        </authorList>
    </citation>
    <scope>NUCLEOTIDE SEQUENCE</scope>
    <source>
        <strain evidence="13">CBS 731.68</strain>
    </source>
</reference>
<dbReference type="PANTHER" id="PTHR13504">
    <property type="entry name" value="FIDO DOMAIN-CONTAINING PROTEIN DDB_G0283145"/>
    <property type="match status" value="1"/>
</dbReference>
<dbReference type="Proteomes" id="UP001302602">
    <property type="component" value="Unassembled WGS sequence"/>
</dbReference>
<dbReference type="AlphaFoldDB" id="A0AAN6TQX3"/>
<keyword evidence="7" id="KW-1133">Transmembrane helix</keyword>
<dbReference type="InterPro" id="IPR036597">
    <property type="entry name" value="Fido-like_dom_sf"/>
</dbReference>
<evidence type="ECO:0000256" key="11">
    <source>
        <dbReference type="SAM" id="MobiDB-lite"/>
    </source>
</evidence>
<evidence type="ECO:0000256" key="9">
    <source>
        <dbReference type="PIRSR" id="PIRSR640198-1"/>
    </source>
</evidence>
<protein>
    <submittedName>
        <fullName evidence="13">Fic-domain-containing protein</fullName>
    </submittedName>
</protein>
<dbReference type="InterPro" id="IPR003812">
    <property type="entry name" value="Fido"/>
</dbReference>
<dbReference type="PANTHER" id="PTHR13504:SF34">
    <property type="entry name" value="PROTEIN ADENYLYLTRANSFERASE FICD"/>
    <property type="match status" value="1"/>
</dbReference>
<keyword evidence="4 10" id="KW-0547">Nucleotide-binding</keyword>
<accession>A0AAN6TQX3</accession>
<keyword evidence="5" id="KW-0802">TPR repeat</keyword>
<dbReference type="GeneID" id="87834210"/>
<evidence type="ECO:0000256" key="7">
    <source>
        <dbReference type="ARBA" id="ARBA00022989"/>
    </source>
</evidence>
<comment type="caution">
    <text evidence="13">The sequence shown here is derived from an EMBL/GenBank/DDBJ whole genome shotgun (WGS) entry which is preliminary data.</text>
</comment>
<feature type="region of interest" description="Disordered" evidence="11">
    <location>
        <begin position="44"/>
        <end position="67"/>
    </location>
</feature>
<evidence type="ECO:0000256" key="4">
    <source>
        <dbReference type="ARBA" id="ARBA00022741"/>
    </source>
</evidence>
<name>A0AAN6TQX3_9PEZI</name>
<proteinExistence type="predicted"/>
<evidence type="ECO:0000256" key="10">
    <source>
        <dbReference type="PIRSR" id="PIRSR640198-2"/>
    </source>
</evidence>
<dbReference type="SUPFAM" id="SSF140931">
    <property type="entry name" value="Fic-like"/>
    <property type="match status" value="1"/>
</dbReference>
<reference evidence="13" key="2">
    <citation type="submission" date="2023-05" db="EMBL/GenBank/DDBJ databases">
        <authorList>
            <consortium name="Lawrence Berkeley National Laboratory"/>
            <person name="Steindorff A."/>
            <person name="Hensen N."/>
            <person name="Bonometti L."/>
            <person name="Westerberg I."/>
            <person name="Brannstrom I.O."/>
            <person name="Guillou S."/>
            <person name="Cros-Aarteil S."/>
            <person name="Calhoun S."/>
            <person name="Haridas S."/>
            <person name="Kuo A."/>
            <person name="Mondo S."/>
            <person name="Pangilinan J."/>
            <person name="Riley R."/>
            <person name="Labutti K."/>
            <person name="Andreopoulos B."/>
            <person name="Lipzen A."/>
            <person name="Chen C."/>
            <person name="Yanf M."/>
            <person name="Daum C."/>
            <person name="Ng V."/>
            <person name="Clum A."/>
            <person name="Ohm R."/>
            <person name="Martin F."/>
            <person name="Silar P."/>
            <person name="Natvig D."/>
            <person name="Lalanne C."/>
            <person name="Gautier V."/>
            <person name="Ament-Velasquez S.L."/>
            <person name="Kruys A."/>
            <person name="Hutchinson M.I."/>
            <person name="Powell A.J."/>
            <person name="Barry K."/>
            <person name="Miller A.N."/>
            <person name="Grigoriev I.V."/>
            <person name="Debuchy R."/>
            <person name="Gladieux P."/>
            <person name="Thoren M.H."/>
            <person name="Johannesson H."/>
        </authorList>
    </citation>
    <scope>NUCLEOTIDE SEQUENCE</scope>
    <source>
        <strain evidence="13">CBS 731.68</strain>
    </source>
</reference>
<evidence type="ECO:0000256" key="6">
    <source>
        <dbReference type="ARBA" id="ARBA00022840"/>
    </source>
</evidence>